<keyword evidence="2" id="KW-1185">Reference proteome</keyword>
<dbReference type="EMBL" id="JAHRGL010000030">
    <property type="protein sequence ID" value="MBV2133475.1"/>
    <property type="molecule type" value="Genomic_DNA"/>
</dbReference>
<organism evidence="1 2">
    <name type="scientific">Geopseudomonas aromaticivorans</name>
    <dbReference type="NCBI Taxonomy" id="2849492"/>
    <lineage>
        <taxon>Bacteria</taxon>
        <taxon>Pseudomonadati</taxon>
        <taxon>Pseudomonadota</taxon>
        <taxon>Gammaproteobacteria</taxon>
        <taxon>Pseudomonadales</taxon>
        <taxon>Pseudomonadaceae</taxon>
        <taxon>Geopseudomonas</taxon>
    </lineage>
</organism>
<protein>
    <submittedName>
        <fullName evidence="1">Uncharacterized protein</fullName>
    </submittedName>
</protein>
<gene>
    <name evidence="1" type="ORF">KRX52_11810</name>
</gene>
<sequence length="74" mass="7852">MSVDAVHGVFPVCDRCAPACSTCGRPLASERVLEFATALGANLGDGACQQHAQLGDRLKAAFKRTFKLGRFKNA</sequence>
<comment type="caution">
    <text evidence="1">The sequence shown here is derived from an EMBL/GenBank/DDBJ whole genome shotgun (WGS) entry which is preliminary data.</text>
</comment>
<evidence type="ECO:0000313" key="2">
    <source>
        <dbReference type="Proteomes" id="UP000813068"/>
    </source>
</evidence>
<accession>A0ABS6MXD4</accession>
<name>A0ABS6MXD4_9GAMM</name>
<proteinExistence type="predicted"/>
<dbReference type="RefSeq" id="WP_217681924.1">
    <property type="nucleotide sequence ID" value="NZ_JAHRGL010000030.1"/>
</dbReference>
<reference evidence="1 2" key="1">
    <citation type="submission" date="2021-06" db="EMBL/GenBank/DDBJ databases">
        <title>Differences between aerobic and microaerobic xylene degrading microbial communities.</title>
        <authorList>
            <person name="Banerjee S."/>
            <person name="Tancsics A."/>
        </authorList>
    </citation>
    <scope>NUCLEOTIDE SEQUENCE [LARGE SCALE GENOMIC DNA]</scope>
    <source>
        <strain evidence="1 2">MAP12</strain>
    </source>
</reference>
<evidence type="ECO:0000313" key="1">
    <source>
        <dbReference type="EMBL" id="MBV2133475.1"/>
    </source>
</evidence>
<dbReference type="Proteomes" id="UP000813068">
    <property type="component" value="Unassembled WGS sequence"/>
</dbReference>